<reference evidence="2" key="2">
    <citation type="submission" date="2006-03" db="EMBL/GenBank/DDBJ databases">
        <title>The genome sequence of the Plasmodium falciparum HB3.</title>
        <authorList>
            <consortium name="The Broad Institute Genome Sequencing Platform"/>
            <person name="Birren B."/>
            <person name="Lander E."/>
            <person name="Galagan J."/>
            <person name="Nusbaum C."/>
            <person name="Devon K."/>
            <person name="Henn M."/>
            <person name="Jaffe D."/>
            <person name="Butler J."/>
            <person name="Alvarez P."/>
            <person name="Gnerre S."/>
            <person name="Grabherr M."/>
            <person name="Kleber M."/>
            <person name="Mauceli E."/>
            <person name="Brockman W."/>
            <person name="MacCallum I.A."/>
            <person name="Rounsley S."/>
            <person name="Young S."/>
            <person name="LaButti K."/>
            <person name="Pushparaj V."/>
            <person name="DeCaprio D."/>
            <person name="Crawford M."/>
            <person name="Koehrsen M."/>
            <person name="Engels R."/>
            <person name="Montgomery P."/>
            <person name="Pearson M."/>
            <person name="Howarth C."/>
            <person name="Larson L."/>
            <person name="Luoma S."/>
            <person name="White J."/>
            <person name="Kodira C."/>
            <person name="Zeng Q."/>
            <person name="Oleary S."/>
            <person name="Yandava C."/>
            <person name="Alvarado L."/>
            <person name="Wirth D."/>
            <person name="Volkman S."/>
            <person name="Hartl D."/>
        </authorList>
    </citation>
    <scope>NUCLEOTIDE SEQUENCE [LARGE SCALE GENOMIC DNA]</scope>
</reference>
<protein>
    <submittedName>
        <fullName evidence="1">Uncharacterized protein</fullName>
    </submittedName>
</protein>
<dbReference type="Proteomes" id="UP000054289">
    <property type="component" value="Unassembled WGS sequence"/>
</dbReference>
<dbReference type="EMBL" id="CH671921">
    <property type="protein sequence ID" value="KOB58532.1"/>
    <property type="molecule type" value="Genomic_DNA"/>
</dbReference>
<gene>
    <name evidence="1" type="ORF">PFHG_05631</name>
</gene>
<dbReference type="KEGG" id="pfh:PFHG_05631"/>
<sequence>MNEDQLRLWKKISYVYPASITINVCSQNEIERDFKLEEFNTSIRSIEQMEEEANLIKSYINEKFSS</sequence>
<name>A0A0L7K5G0_PLAFX</name>
<dbReference type="AlphaFoldDB" id="A0A0L7K5G0"/>
<evidence type="ECO:0000313" key="1">
    <source>
        <dbReference type="EMBL" id="KOB58532.1"/>
    </source>
</evidence>
<reference evidence="1 2" key="1">
    <citation type="submission" date="2006-03" db="EMBL/GenBank/DDBJ databases">
        <title>Annotation of Plasmodium falciparum HB3.</title>
        <authorList>
            <consortium name="The Broad Institute Genome Sequencing Platform"/>
            <person name="Volkman S.K."/>
            <person name="Neafsey D.E."/>
            <person name="Dash A.P."/>
            <person name="Chitnis C.E."/>
            <person name="Hartl D.L."/>
            <person name="Young S.K."/>
            <person name="Zeng Q."/>
            <person name="Koehrsen M."/>
            <person name="Alvarado L."/>
            <person name="Berlin A."/>
            <person name="Borenstein D."/>
            <person name="Chapman S.B."/>
            <person name="Chen Z."/>
            <person name="Engels R."/>
            <person name="Freedman E."/>
            <person name="Gellesch M."/>
            <person name="Goldberg J."/>
            <person name="Griggs A."/>
            <person name="Gujja S."/>
            <person name="Heilman E.R."/>
            <person name="Heiman D.I."/>
            <person name="Howarth C."/>
            <person name="Jen D."/>
            <person name="Larson L."/>
            <person name="Mehta T."/>
            <person name="Neiman D."/>
            <person name="Park D."/>
            <person name="Pearson M."/>
            <person name="Roberts A."/>
            <person name="Saif S."/>
            <person name="Shea T."/>
            <person name="Shenoy N."/>
            <person name="Sisk P."/>
            <person name="Stolte C."/>
            <person name="Sykes S."/>
            <person name="Walk T."/>
            <person name="White J."/>
            <person name="Yandava C."/>
            <person name="Haas B."/>
            <person name="Henn M.R."/>
            <person name="Nusbaum C."/>
            <person name="Birren B."/>
        </authorList>
    </citation>
    <scope>NUCLEOTIDE SEQUENCE [LARGE SCALE GENOMIC DNA]</scope>
    <source>
        <strain evidence="1">HB3</strain>
    </source>
</reference>
<proteinExistence type="predicted"/>
<evidence type="ECO:0000313" key="2">
    <source>
        <dbReference type="Proteomes" id="UP000054289"/>
    </source>
</evidence>
<organism evidence="1 2">
    <name type="scientific">Plasmodium falciparum (isolate HB3)</name>
    <dbReference type="NCBI Taxonomy" id="137071"/>
    <lineage>
        <taxon>Eukaryota</taxon>
        <taxon>Sar</taxon>
        <taxon>Alveolata</taxon>
        <taxon>Apicomplexa</taxon>
        <taxon>Aconoidasida</taxon>
        <taxon>Haemosporida</taxon>
        <taxon>Plasmodiidae</taxon>
        <taxon>Plasmodium</taxon>
        <taxon>Plasmodium (Laverania)</taxon>
    </lineage>
</organism>
<accession>A0A0L7K5G0</accession>